<dbReference type="AlphaFoldDB" id="A0A0J1JR76"/>
<dbReference type="PATRIC" id="fig|1195763.3.peg.2899"/>
<dbReference type="SUPFAM" id="SSF158682">
    <property type="entry name" value="TerB-like"/>
    <property type="match status" value="1"/>
</dbReference>
<dbReference type="Proteomes" id="UP000036097">
    <property type="component" value="Unassembled WGS sequence"/>
</dbReference>
<protein>
    <submittedName>
        <fullName evidence="2">Uncharacterized protein</fullName>
    </submittedName>
</protein>
<dbReference type="Gene3D" id="1.10.3680.10">
    <property type="entry name" value="TerB-like"/>
    <property type="match status" value="1"/>
</dbReference>
<feature type="transmembrane region" description="Helical" evidence="1">
    <location>
        <begin position="313"/>
        <end position="335"/>
    </location>
</feature>
<dbReference type="InterPro" id="IPR029024">
    <property type="entry name" value="TerB-like"/>
</dbReference>
<evidence type="ECO:0000256" key="1">
    <source>
        <dbReference type="SAM" id="Phobius"/>
    </source>
</evidence>
<comment type="caution">
    <text evidence="2">The sequence shown here is derived from an EMBL/GenBank/DDBJ whole genome shotgun (WGS) entry which is preliminary data.</text>
</comment>
<reference evidence="2 3" key="1">
    <citation type="submission" date="2015-05" db="EMBL/GenBank/DDBJ databases">
        <title>Photobacterium galathea sp. nov.</title>
        <authorList>
            <person name="Machado H."/>
            <person name="Gram L."/>
        </authorList>
    </citation>
    <scope>NUCLEOTIDE SEQUENCE [LARGE SCALE GENOMIC DNA]</scope>
    <source>
        <strain evidence="2 3">CGMCC 1.12159</strain>
    </source>
</reference>
<evidence type="ECO:0000313" key="2">
    <source>
        <dbReference type="EMBL" id="KLV04767.1"/>
    </source>
</evidence>
<gene>
    <name evidence="2" type="ORF">ABT56_13680</name>
</gene>
<keyword evidence="1" id="KW-0812">Transmembrane</keyword>
<keyword evidence="1" id="KW-0472">Membrane</keyword>
<keyword evidence="3" id="KW-1185">Reference proteome</keyword>
<keyword evidence="1" id="KW-1133">Transmembrane helix</keyword>
<sequence length="551" mass="60753">MQNINVFIKDNINQVANKGLHIAPDIPEKKLNNAAKSMCLHDAVGSVIALIDNTVFGSGKDGLAFTGEKMVYKPAFQSPEMVNFSDLETAEYVRSVTTNDKGKEKITEYTTITKKDGSTFKVEHISECNLEKLAELLNTINSQFDTFEEENQLVALSEMPEELKVAYLKVIVNMAYSDDGEVDKDEFAQILLLMTRLELSSESRFALREYITTTSELENLESLMQTIDETCTPSHNKSVKISLVKDLFSVFMSVNNGQHENFAFFKDNNYLFNISDNEVELIIDALKLDFKMLNDDFSDDALSRGLKELGAKAGAVGVPLAAVYLSGSVVGMSAAGLTSGLATLGLGGALGFSSMATGIGVAVLLGVGAYKGIKHLTGANELDKTKRRELMLNEVIKQTQATVSHLMEDINFITIKLNETILSHGAQDEKVKLLLQKVKLLTSAGNVLTQKGDATQSKCFKLKCPKELNHEKLQSLTREATKQQIYTIIMSFYEEKTIEREQDGETVTVKVLTLKQDISTLDMEKLAKIFEAIGYFKAADVIKGKLSGIFS</sequence>
<proteinExistence type="predicted"/>
<dbReference type="OrthoDB" id="2086240at2"/>
<accession>A0A0J1JR76</accession>
<feature type="transmembrane region" description="Helical" evidence="1">
    <location>
        <begin position="341"/>
        <end position="367"/>
    </location>
</feature>
<evidence type="ECO:0000313" key="3">
    <source>
        <dbReference type="Proteomes" id="UP000036097"/>
    </source>
</evidence>
<name>A0A0J1JR76_9GAMM</name>
<dbReference type="EMBL" id="LDOT01000020">
    <property type="protein sequence ID" value="KLV04767.1"/>
    <property type="molecule type" value="Genomic_DNA"/>
</dbReference>
<organism evidence="2 3">
    <name type="scientific">Photobacterium aquae</name>
    <dbReference type="NCBI Taxonomy" id="1195763"/>
    <lineage>
        <taxon>Bacteria</taxon>
        <taxon>Pseudomonadati</taxon>
        <taxon>Pseudomonadota</taxon>
        <taxon>Gammaproteobacteria</taxon>
        <taxon>Vibrionales</taxon>
        <taxon>Vibrionaceae</taxon>
        <taxon>Photobacterium</taxon>
    </lineage>
</organism>
<dbReference type="RefSeq" id="WP_047879441.1">
    <property type="nucleotide sequence ID" value="NZ_LDOT01000020.1"/>
</dbReference>